<dbReference type="OMA" id="MLGRTIM"/>
<organism evidence="2 3">
    <name type="scientific">Tetrahymena thermophila (strain SB210)</name>
    <dbReference type="NCBI Taxonomy" id="312017"/>
    <lineage>
        <taxon>Eukaryota</taxon>
        <taxon>Sar</taxon>
        <taxon>Alveolata</taxon>
        <taxon>Ciliophora</taxon>
        <taxon>Intramacronucleata</taxon>
        <taxon>Oligohymenophorea</taxon>
        <taxon>Hymenostomatida</taxon>
        <taxon>Tetrahymenina</taxon>
        <taxon>Tetrahymenidae</taxon>
        <taxon>Tetrahymena</taxon>
    </lineage>
</organism>
<dbReference type="InParanoid" id="I7M8L4"/>
<dbReference type="OrthoDB" id="206452at2759"/>
<proteinExistence type="predicted"/>
<dbReference type="RefSeq" id="XP_001018647.1">
    <property type="nucleotide sequence ID" value="XM_001018647.1"/>
</dbReference>
<dbReference type="NCBIfam" id="TIGR02464">
    <property type="entry name" value="ribofla_fusion"/>
    <property type="match status" value="1"/>
</dbReference>
<accession>I7M8L4</accession>
<dbReference type="eggNOG" id="ENOG502S5B2">
    <property type="taxonomic scope" value="Eukaryota"/>
</dbReference>
<dbReference type="HOGENOM" id="CLU_084247_3_1_1"/>
<evidence type="ECO:0000313" key="2">
    <source>
        <dbReference type="EMBL" id="EAR98402.1"/>
    </source>
</evidence>
<gene>
    <name evidence="2" type="ORF">TTHERM_00289300</name>
</gene>
<evidence type="ECO:0000313" key="3">
    <source>
        <dbReference type="Proteomes" id="UP000009168"/>
    </source>
</evidence>
<dbReference type="AlphaFoldDB" id="I7M8L4"/>
<dbReference type="InterPro" id="IPR037238">
    <property type="entry name" value="YbiA-like_sf"/>
</dbReference>
<dbReference type="Proteomes" id="UP000009168">
    <property type="component" value="Unassembled WGS sequence"/>
</dbReference>
<evidence type="ECO:0000259" key="1">
    <source>
        <dbReference type="Pfam" id="PF08719"/>
    </source>
</evidence>
<protein>
    <submittedName>
        <fullName evidence="2">Swarming motility protein ybiA</fullName>
    </submittedName>
</protein>
<dbReference type="GeneID" id="7846876"/>
<dbReference type="EMBL" id="GG662651">
    <property type="protein sequence ID" value="EAR98402.1"/>
    <property type="molecule type" value="Genomic_DNA"/>
</dbReference>
<dbReference type="STRING" id="312017.I7M8L4"/>
<dbReference type="KEGG" id="tet:TTHERM_00289300"/>
<dbReference type="CDD" id="cd15457">
    <property type="entry name" value="NADAR"/>
    <property type="match status" value="1"/>
</dbReference>
<dbReference type="Pfam" id="PF08719">
    <property type="entry name" value="NADAR"/>
    <property type="match status" value="1"/>
</dbReference>
<reference evidence="3" key="1">
    <citation type="journal article" date="2006" name="PLoS Biol.">
        <title>Macronuclear genome sequence of the ciliate Tetrahymena thermophila, a model eukaryote.</title>
        <authorList>
            <person name="Eisen J.A."/>
            <person name="Coyne R.S."/>
            <person name="Wu M."/>
            <person name="Wu D."/>
            <person name="Thiagarajan M."/>
            <person name="Wortman J.R."/>
            <person name="Badger J.H."/>
            <person name="Ren Q."/>
            <person name="Amedeo P."/>
            <person name="Jones K.M."/>
            <person name="Tallon L.J."/>
            <person name="Delcher A.L."/>
            <person name="Salzberg S.L."/>
            <person name="Silva J.C."/>
            <person name="Haas B.J."/>
            <person name="Majoros W.H."/>
            <person name="Farzad M."/>
            <person name="Carlton J.M."/>
            <person name="Smith R.K. Jr."/>
            <person name="Garg J."/>
            <person name="Pearlman R.E."/>
            <person name="Karrer K.M."/>
            <person name="Sun L."/>
            <person name="Manning G."/>
            <person name="Elde N.C."/>
            <person name="Turkewitz A.P."/>
            <person name="Asai D.J."/>
            <person name="Wilkes D.E."/>
            <person name="Wang Y."/>
            <person name="Cai H."/>
            <person name="Collins K."/>
            <person name="Stewart B.A."/>
            <person name="Lee S.R."/>
            <person name="Wilamowska K."/>
            <person name="Weinberg Z."/>
            <person name="Ruzzo W.L."/>
            <person name="Wloga D."/>
            <person name="Gaertig J."/>
            <person name="Frankel J."/>
            <person name="Tsao C.-C."/>
            <person name="Gorovsky M.A."/>
            <person name="Keeling P.J."/>
            <person name="Waller R.F."/>
            <person name="Patron N.J."/>
            <person name="Cherry J.M."/>
            <person name="Stover N.A."/>
            <person name="Krieger C.J."/>
            <person name="del Toro C."/>
            <person name="Ryder H.F."/>
            <person name="Williamson S.C."/>
            <person name="Barbeau R.A."/>
            <person name="Hamilton E.P."/>
            <person name="Orias E."/>
        </authorList>
    </citation>
    <scope>NUCLEOTIDE SEQUENCE [LARGE SCALE GENOMIC DNA]</scope>
    <source>
        <strain evidence="3">SB210</strain>
    </source>
</reference>
<name>I7M8L4_TETTS</name>
<dbReference type="Gene3D" id="1.10.357.40">
    <property type="entry name" value="YbiA-like"/>
    <property type="match status" value="1"/>
</dbReference>
<feature type="domain" description="NADAR" evidence="1">
    <location>
        <begin position="23"/>
        <end position="162"/>
    </location>
</feature>
<dbReference type="SUPFAM" id="SSF143990">
    <property type="entry name" value="YbiA-like"/>
    <property type="match status" value="1"/>
</dbReference>
<dbReference type="InterPro" id="IPR012816">
    <property type="entry name" value="NADAR"/>
</dbReference>
<sequence>MSKSKTKTDPLQIIVDEGNTIKFYGAKNKNGLFSNFYISPIKLKGKIWQTTEHYFQAQKFAGTVKEEQVRNASGPGIAFRLGRKKSNDYPLRSDWLKVKDDVMYEAIKAKFTQHDNLKKILLSTKNHKLIEHTKRDAYWGDGGDGKGKNMLGILLMKLRKELSEEIKKEEK</sequence>
<keyword evidence="3" id="KW-1185">Reference proteome</keyword>